<feature type="region of interest" description="Disordered" evidence="1">
    <location>
        <begin position="159"/>
        <end position="187"/>
    </location>
</feature>
<feature type="region of interest" description="Disordered" evidence="1">
    <location>
        <begin position="324"/>
        <end position="383"/>
    </location>
</feature>
<feature type="compositionally biased region" description="Acidic residues" evidence="1">
    <location>
        <begin position="62"/>
        <end position="81"/>
    </location>
</feature>
<protein>
    <submittedName>
        <fullName evidence="2">Uncharacterized protein</fullName>
    </submittedName>
</protein>
<feature type="compositionally biased region" description="Pro residues" evidence="1">
    <location>
        <begin position="159"/>
        <end position="168"/>
    </location>
</feature>
<feature type="compositionally biased region" description="Low complexity" evidence="1">
    <location>
        <begin position="105"/>
        <end position="115"/>
    </location>
</feature>
<evidence type="ECO:0000313" key="2">
    <source>
        <dbReference type="EMBL" id="GEZ36649.1"/>
    </source>
</evidence>
<proteinExistence type="predicted"/>
<dbReference type="EMBL" id="BKCJ010270353">
    <property type="protein sequence ID" value="GEZ36649.1"/>
    <property type="molecule type" value="Genomic_DNA"/>
</dbReference>
<gene>
    <name evidence="2" type="ORF">Tci_508622</name>
</gene>
<sequence>MAVRFLSAMSTGLSASMADVAALSDSAFCKRFRPSYESSPSSSPLDLPSWKRYPGTFELVEDAEEEGEDDEEEFEEMEESLDFNSMSKDVEDEGPIIEDEDPTAGDEGLAAGDEGPSIGVESLSLGGDEAVPEGQPQAAPVVETAAVLEDGIVYINVPSYPPPAPPAQTSPSPELSSGSHPISPAPSIVSSPISSPMILLTITSPVASPAMVETKGFLTELGALVKIQEGLIRDHMERVTVNFGAIWIPVLALEVWTGQADAERAAMWHVISDTRRENQELRLQLAEERHARFDLAEIIDSMRRGQDPEEMGRIYEVKENKVKNKIKTEPEKSRTNEKRRKARQSQRSVTMKKAAKRRKYKLKGPKLENSKVVLYSRNTQGLK</sequence>
<reference evidence="2" key="1">
    <citation type="journal article" date="2019" name="Sci. Rep.">
        <title>Draft genome of Tanacetum cinerariifolium, the natural source of mosquito coil.</title>
        <authorList>
            <person name="Yamashiro T."/>
            <person name="Shiraishi A."/>
            <person name="Satake H."/>
            <person name="Nakayama K."/>
        </authorList>
    </citation>
    <scope>NUCLEOTIDE SEQUENCE</scope>
</reference>
<feature type="compositionally biased region" description="Basic residues" evidence="1">
    <location>
        <begin position="353"/>
        <end position="364"/>
    </location>
</feature>
<name>A0A699ID48_TANCI</name>
<feature type="compositionally biased region" description="Acidic residues" evidence="1">
    <location>
        <begin position="90"/>
        <end position="104"/>
    </location>
</feature>
<feature type="compositionally biased region" description="Basic and acidic residues" evidence="1">
    <location>
        <begin position="324"/>
        <end position="336"/>
    </location>
</feature>
<organism evidence="2">
    <name type="scientific">Tanacetum cinerariifolium</name>
    <name type="common">Dalmatian daisy</name>
    <name type="synonym">Chrysanthemum cinerariifolium</name>
    <dbReference type="NCBI Taxonomy" id="118510"/>
    <lineage>
        <taxon>Eukaryota</taxon>
        <taxon>Viridiplantae</taxon>
        <taxon>Streptophyta</taxon>
        <taxon>Embryophyta</taxon>
        <taxon>Tracheophyta</taxon>
        <taxon>Spermatophyta</taxon>
        <taxon>Magnoliopsida</taxon>
        <taxon>eudicotyledons</taxon>
        <taxon>Gunneridae</taxon>
        <taxon>Pentapetalae</taxon>
        <taxon>asterids</taxon>
        <taxon>campanulids</taxon>
        <taxon>Asterales</taxon>
        <taxon>Asteraceae</taxon>
        <taxon>Asteroideae</taxon>
        <taxon>Anthemideae</taxon>
        <taxon>Anthemidinae</taxon>
        <taxon>Tanacetum</taxon>
    </lineage>
</organism>
<feature type="compositionally biased region" description="Low complexity" evidence="1">
    <location>
        <begin position="169"/>
        <end position="187"/>
    </location>
</feature>
<accession>A0A699ID48</accession>
<evidence type="ECO:0000256" key="1">
    <source>
        <dbReference type="SAM" id="MobiDB-lite"/>
    </source>
</evidence>
<comment type="caution">
    <text evidence="2">The sequence shown here is derived from an EMBL/GenBank/DDBJ whole genome shotgun (WGS) entry which is preliminary data.</text>
</comment>
<feature type="region of interest" description="Disordered" evidence="1">
    <location>
        <begin position="62"/>
        <end position="115"/>
    </location>
</feature>
<dbReference type="AlphaFoldDB" id="A0A699ID48"/>